<evidence type="ECO:0000313" key="9">
    <source>
        <dbReference type="Proteomes" id="UP000054549"/>
    </source>
</evidence>
<keyword evidence="2" id="KW-0436">Ligase</keyword>
<dbReference type="HOGENOM" id="CLU_004299_2_0_1"/>
<dbReference type="STRING" id="946122.A0A0C2T157"/>
<dbReference type="Pfam" id="PF01068">
    <property type="entry name" value="DNA_ligase_A_M"/>
    <property type="match status" value="1"/>
</dbReference>
<comment type="similarity">
    <text evidence="1">Belongs to the ATP-dependent DNA ligase family.</text>
</comment>
<dbReference type="Gene3D" id="1.10.3260.10">
    <property type="entry name" value="DNA ligase, ATP-dependent, N-terminal domain"/>
    <property type="match status" value="1"/>
</dbReference>
<dbReference type="PANTHER" id="PTHR45997">
    <property type="entry name" value="DNA LIGASE 4"/>
    <property type="match status" value="1"/>
</dbReference>
<dbReference type="InterPro" id="IPR012340">
    <property type="entry name" value="NA-bd_OB-fold"/>
</dbReference>
<sequence>MLANLLSFTSLLTELSLAPHGGTKHKTACLNDSEWGYPALRIFVRWVKELRRHFTPYPNGTMHNILRLLFPEEDVRRKYGMQEKLLGSALTQLIGIKDEKLQCWNSAQGSGCLGQEVQKILAVRSSEVQGNKMLSITDIDDLLDELASTCEYSHASLRLRYPSPRSRPIILRHLYSALTPADASFVTQIILKDLRPLIYPLPTRHATSALRNYNASSHKPLRIEDAMRVWDPSNCLLKSYRLTSTIGDLNEFYEEGVDAGQGRPRIGAFIEIPKSRKGRGCLDALSYLRRSNRVWAETKYDGERAQIHVEILSDVEENVTIFSKSKRDSTQDRKVIHDTIRHAIGLHSTGTRKVKQNVILDAEMVACQGNRIDEFWKIRRLLEKGTMGLVSFFPQYIQYPTHNSRTSAAPNEALGHLGLVFFDVMVLDSRSLIHLPYCERRKILESLIQTSTGQIYLAERTPIDLDSERSEQKLQAVFAQSITNFEEGIVLKAEESFYNDHNLPWVKLKKDYIPDYGDAIDLVLLGAAWDKERARELRVPPTVFTTFFLGALTNAKEMEADTSTKPHFYLSIAVSYGMTREQVEELNFSIRNLDPLGYDQFKKSPDSVDYAITLCPAISDSPAIILKQPLLAELFGAGFSKPSGGEFYELRFPRITKVYDKGERSWRDGIGFQQLQDIAYRCTGQDRTFKDVDDWCNNLWGKEMSPGVRSRAKRKASVAAWQDKFAMRDRRSDQSTLRQTLTPSKKRRFSPFTRPGGALEEFSAKLHDLVAGSNPKGFPPSLLETALVWFSKGENEYKLAWKQHVSPGNCVHSLESLLVGCGWGTTARQCRHEMQRMEGVERGLIIVHDVKWKRFVLEAIDKAIEKCKIDNKNDSQDRKPILVIDVSEGVNIVYKLDVDTIIT</sequence>
<proteinExistence type="inferred from homology"/>
<dbReference type="OrthoDB" id="7482721at2759"/>
<keyword evidence="5" id="KW-0539">Nucleus</keyword>
<dbReference type="GO" id="GO:0006303">
    <property type="term" value="P:double-strand break repair via nonhomologous end joining"/>
    <property type="evidence" value="ECO:0007669"/>
    <property type="project" value="TreeGrafter"/>
</dbReference>
<keyword evidence="3" id="KW-0547">Nucleotide-binding</keyword>
<dbReference type="GO" id="GO:0003910">
    <property type="term" value="F:DNA ligase (ATP) activity"/>
    <property type="evidence" value="ECO:0007669"/>
    <property type="project" value="InterPro"/>
</dbReference>
<dbReference type="Proteomes" id="UP000054549">
    <property type="component" value="Unassembled WGS sequence"/>
</dbReference>
<name>A0A0C2T157_AMAMK</name>
<dbReference type="EMBL" id="KN818226">
    <property type="protein sequence ID" value="KIL69500.1"/>
    <property type="molecule type" value="Genomic_DNA"/>
</dbReference>
<dbReference type="InterPro" id="IPR029710">
    <property type="entry name" value="LIG4"/>
</dbReference>
<dbReference type="GO" id="GO:0006310">
    <property type="term" value="P:DNA recombination"/>
    <property type="evidence" value="ECO:0007669"/>
    <property type="project" value="InterPro"/>
</dbReference>
<evidence type="ECO:0000313" key="8">
    <source>
        <dbReference type="EMBL" id="KIL69500.1"/>
    </source>
</evidence>
<evidence type="ECO:0000256" key="3">
    <source>
        <dbReference type="ARBA" id="ARBA00022741"/>
    </source>
</evidence>
<dbReference type="GO" id="GO:0003677">
    <property type="term" value="F:DNA binding"/>
    <property type="evidence" value="ECO:0007669"/>
    <property type="project" value="InterPro"/>
</dbReference>
<keyword evidence="6" id="KW-0732">Signal</keyword>
<dbReference type="InterPro" id="IPR012308">
    <property type="entry name" value="DNA_ligase_ATP-dep_N"/>
</dbReference>
<evidence type="ECO:0000256" key="2">
    <source>
        <dbReference type="ARBA" id="ARBA00022598"/>
    </source>
</evidence>
<accession>A0A0C2T157</accession>
<evidence type="ECO:0000259" key="7">
    <source>
        <dbReference type="PROSITE" id="PS50160"/>
    </source>
</evidence>
<dbReference type="Pfam" id="PF04675">
    <property type="entry name" value="DNA_ligase_A_N"/>
    <property type="match status" value="1"/>
</dbReference>
<protein>
    <recommendedName>
        <fullName evidence="7">ATP-dependent DNA ligase family profile domain-containing protein</fullName>
    </recommendedName>
</protein>
<keyword evidence="9" id="KW-1185">Reference proteome</keyword>
<gene>
    <name evidence="8" type="ORF">M378DRAFT_69647</name>
</gene>
<dbReference type="PANTHER" id="PTHR45997:SF2">
    <property type="entry name" value="ATP DEPENDENT DNA LIGASE DOMAIN PROTEIN (AFU_ORTHOLOGUE AFUA_5G02430)"/>
    <property type="match status" value="1"/>
</dbReference>
<dbReference type="Gene3D" id="3.30.470.30">
    <property type="entry name" value="DNA ligase/mRNA capping enzyme"/>
    <property type="match status" value="1"/>
</dbReference>
<evidence type="ECO:0000256" key="6">
    <source>
        <dbReference type="SAM" id="SignalP"/>
    </source>
</evidence>
<evidence type="ECO:0000256" key="1">
    <source>
        <dbReference type="ARBA" id="ARBA00007572"/>
    </source>
</evidence>
<dbReference type="InterPro" id="IPR012310">
    <property type="entry name" value="DNA_ligase_ATP-dep_cent"/>
</dbReference>
<keyword evidence="4" id="KW-0067">ATP-binding</keyword>
<dbReference type="InParanoid" id="A0A0C2T157"/>
<dbReference type="PROSITE" id="PS50160">
    <property type="entry name" value="DNA_LIGASE_A3"/>
    <property type="match status" value="1"/>
</dbReference>
<dbReference type="Gene3D" id="2.40.50.140">
    <property type="entry name" value="Nucleic acid-binding proteins"/>
    <property type="match status" value="1"/>
</dbReference>
<organism evidence="8 9">
    <name type="scientific">Amanita muscaria (strain Koide BX008)</name>
    <dbReference type="NCBI Taxonomy" id="946122"/>
    <lineage>
        <taxon>Eukaryota</taxon>
        <taxon>Fungi</taxon>
        <taxon>Dikarya</taxon>
        <taxon>Basidiomycota</taxon>
        <taxon>Agaricomycotina</taxon>
        <taxon>Agaricomycetes</taxon>
        <taxon>Agaricomycetidae</taxon>
        <taxon>Agaricales</taxon>
        <taxon>Pluteineae</taxon>
        <taxon>Amanitaceae</taxon>
        <taxon>Amanita</taxon>
    </lineage>
</organism>
<feature type="signal peptide" evidence="6">
    <location>
        <begin position="1"/>
        <end position="18"/>
    </location>
</feature>
<dbReference type="GO" id="GO:0005524">
    <property type="term" value="F:ATP binding"/>
    <property type="evidence" value="ECO:0007669"/>
    <property type="project" value="UniProtKB-KW"/>
</dbReference>
<evidence type="ECO:0000256" key="5">
    <source>
        <dbReference type="ARBA" id="ARBA00023242"/>
    </source>
</evidence>
<dbReference type="GO" id="GO:0032807">
    <property type="term" value="C:DNA ligase IV complex"/>
    <property type="evidence" value="ECO:0007669"/>
    <property type="project" value="TreeGrafter"/>
</dbReference>
<feature type="chain" id="PRO_5002155820" description="ATP-dependent DNA ligase family profile domain-containing protein" evidence="6">
    <location>
        <begin position="19"/>
        <end position="903"/>
    </location>
</feature>
<reference evidence="8 9" key="1">
    <citation type="submission" date="2014-04" db="EMBL/GenBank/DDBJ databases">
        <title>Evolutionary Origins and Diversification of the Mycorrhizal Mutualists.</title>
        <authorList>
            <consortium name="DOE Joint Genome Institute"/>
            <consortium name="Mycorrhizal Genomics Consortium"/>
            <person name="Kohler A."/>
            <person name="Kuo A."/>
            <person name="Nagy L.G."/>
            <person name="Floudas D."/>
            <person name="Copeland A."/>
            <person name="Barry K.W."/>
            <person name="Cichocki N."/>
            <person name="Veneault-Fourrey C."/>
            <person name="LaButti K."/>
            <person name="Lindquist E.A."/>
            <person name="Lipzen A."/>
            <person name="Lundell T."/>
            <person name="Morin E."/>
            <person name="Murat C."/>
            <person name="Riley R."/>
            <person name="Ohm R."/>
            <person name="Sun H."/>
            <person name="Tunlid A."/>
            <person name="Henrissat B."/>
            <person name="Grigoriev I.V."/>
            <person name="Hibbett D.S."/>
            <person name="Martin F."/>
        </authorList>
    </citation>
    <scope>NUCLEOTIDE SEQUENCE [LARGE SCALE GENOMIC DNA]</scope>
    <source>
        <strain evidence="8 9">Koide BX008</strain>
    </source>
</reference>
<dbReference type="InterPro" id="IPR036599">
    <property type="entry name" value="DNA_ligase_N_sf"/>
</dbReference>
<evidence type="ECO:0000256" key="4">
    <source>
        <dbReference type="ARBA" id="ARBA00022840"/>
    </source>
</evidence>
<dbReference type="SUPFAM" id="SSF56091">
    <property type="entry name" value="DNA ligase/mRNA capping enzyme, catalytic domain"/>
    <property type="match status" value="1"/>
</dbReference>
<dbReference type="GO" id="GO:0006297">
    <property type="term" value="P:nucleotide-excision repair, DNA gap filling"/>
    <property type="evidence" value="ECO:0007669"/>
    <property type="project" value="TreeGrafter"/>
</dbReference>
<feature type="domain" description="ATP-dependent DNA ligase family profile" evidence="7">
    <location>
        <begin position="419"/>
        <end position="553"/>
    </location>
</feature>
<dbReference type="PROSITE" id="PS00697">
    <property type="entry name" value="DNA_LIGASE_A1"/>
    <property type="match status" value="1"/>
</dbReference>
<dbReference type="AlphaFoldDB" id="A0A0C2T157"/>
<dbReference type="InterPro" id="IPR016059">
    <property type="entry name" value="DNA_ligase_ATP-dep_CS"/>
</dbReference>